<evidence type="ECO:0000259" key="2">
    <source>
        <dbReference type="Pfam" id="PF21941"/>
    </source>
</evidence>
<feature type="domain" description="ABC-three component systems C-terminal" evidence="1">
    <location>
        <begin position="175"/>
        <end position="312"/>
    </location>
</feature>
<dbReference type="Pfam" id="PF21941">
    <property type="entry name" value="SMEK_N"/>
    <property type="match status" value="1"/>
</dbReference>
<accession>A0AAE3M922</accession>
<evidence type="ECO:0000313" key="4">
    <source>
        <dbReference type="Proteomes" id="UP001209229"/>
    </source>
</evidence>
<feature type="domain" description="SMEK" evidence="2">
    <location>
        <begin position="9"/>
        <end position="145"/>
    </location>
</feature>
<evidence type="ECO:0000313" key="3">
    <source>
        <dbReference type="EMBL" id="MCW3789379.1"/>
    </source>
</evidence>
<organism evidence="3 4">
    <name type="scientific">Plebeiibacterium sediminum</name>
    <dbReference type="NCBI Taxonomy" id="2992112"/>
    <lineage>
        <taxon>Bacteria</taxon>
        <taxon>Pseudomonadati</taxon>
        <taxon>Bacteroidota</taxon>
        <taxon>Bacteroidia</taxon>
        <taxon>Marinilabiliales</taxon>
        <taxon>Marinilabiliaceae</taxon>
        <taxon>Plebeiibacterium</taxon>
    </lineage>
</organism>
<dbReference type="InterPro" id="IPR046919">
    <property type="entry name" value="ABC-3C_CTD10"/>
</dbReference>
<name>A0AAE3M922_9BACT</name>
<dbReference type="RefSeq" id="WP_301192934.1">
    <property type="nucleotide sequence ID" value="NZ_JAPDPJ010000104.1"/>
</dbReference>
<keyword evidence="4" id="KW-1185">Reference proteome</keyword>
<protein>
    <submittedName>
        <fullName evidence="3">SMEK domain-containing protein</fullName>
    </submittedName>
</protein>
<comment type="caution">
    <text evidence="3">The sequence shown here is derived from an EMBL/GenBank/DDBJ whole genome shotgun (WGS) entry which is preliminary data.</text>
</comment>
<dbReference type="Pfam" id="PF20275">
    <property type="entry name" value="CTD10"/>
    <property type="match status" value="1"/>
</dbReference>
<dbReference type="NCBIfam" id="NF033859">
    <property type="entry name" value="SMEK_N"/>
    <property type="match status" value="1"/>
</dbReference>
<gene>
    <name evidence="3" type="ORF">OM075_23150</name>
</gene>
<dbReference type="EMBL" id="JAPDPJ010000104">
    <property type="protein sequence ID" value="MCW3789379.1"/>
    <property type="molecule type" value="Genomic_DNA"/>
</dbReference>
<dbReference type="InterPro" id="IPR047740">
    <property type="entry name" value="SMEK_dom"/>
</dbReference>
<reference evidence="3" key="1">
    <citation type="submission" date="2022-10" db="EMBL/GenBank/DDBJ databases">
        <authorList>
            <person name="Yu W.X."/>
        </authorList>
    </citation>
    <scope>NUCLEOTIDE SEQUENCE</scope>
    <source>
        <strain evidence="3">AAT</strain>
    </source>
</reference>
<evidence type="ECO:0000259" key="1">
    <source>
        <dbReference type="Pfam" id="PF20275"/>
    </source>
</evidence>
<dbReference type="AlphaFoldDB" id="A0AAE3M922"/>
<sequence length="322" mass="37605">MNRNPYFDYIDERLHVLARRIETRGKLNMLDLHLHSENFYMHFFNLLYGYQLENLNSKMQNVEAIDLIDHTNKVIIQVSATCTKQKIESALTKQILNNYKNYAFKFISISKDASNIRKNTFKNPFSLTFMPSSDVFDITSLLNDILSKKAEVIKVIYKFIKDELGGEVDVVRLDSNLASVINTLSKEKWDETNEGESINSFEIERKITHNELKDSKEIIDEYCVFYKKVDEKYSEFDTLGVNKSSSVLRSIRKEYRNLKNSGTPDFVFQSVVEKVKEKILESPNFERIPIDELELCVDILVVDAFIRCKIFENPQNYNYATS</sequence>
<proteinExistence type="predicted"/>
<dbReference type="Proteomes" id="UP001209229">
    <property type="component" value="Unassembled WGS sequence"/>
</dbReference>